<gene>
    <name evidence="1" type="ORF">FNL38_1011125</name>
</gene>
<dbReference type="EMBL" id="VNIQ01000001">
    <property type="protein sequence ID" value="TYQ08748.1"/>
    <property type="molecule type" value="Genomic_DNA"/>
</dbReference>
<dbReference type="PROSITE" id="PS51257">
    <property type="entry name" value="PROKAR_LIPOPROTEIN"/>
    <property type="match status" value="1"/>
</dbReference>
<dbReference type="AlphaFoldDB" id="A0A652YYX8"/>
<sequence length="252" mass="24840">MSRRAVAGLGVAAVLLVGGCGSETSSPTASDASPVPDVALAPFSTAPVPTGLTGTPLDKAALTQTVLTLSELPAGFDIVPDPVEDLGLAPAPARSESDKSSTNPAACAGVLAPIATQVPGSVASISKMFTGPDFTSIDQDSASYADGAAATAAFESMQATVAGCSEFSGTDADGINITYQVGAGHQPTVGDASFSYRITTASEGFTLVADVVVAAVGPNLTQLSATAPTPIAPEVLGSMASTAVERLHTPSS</sequence>
<protein>
    <submittedName>
        <fullName evidence="1">PknH-like protein</fullName>
    </submittedName>
</protein>
<organism evidence="1">
    <name type="scientific">Nocardia globerula</name>
    <dbReference type="NCBI Taxonomy" id="1818"/>
    <lineage>
        <taxon>Bacteria</taxon>
        <taxon>Bacillati</taxon>
        <taxon>Actinomycetota</taxon>
        <taxon>Actinomycetes</taxon>
        <taxon>Mycobacteriales</taxon>
        <taxon>Nocardiaceae</taxon>
        <taxon>Nocardia</taxon>
    </lineage>
</organism>
<comment type="caution">
    <text evidence="1">The sequence shown here is derived from an EMBL/GenBank/DDBJ whole genome shotgun (WGS) entry which is preliminary data.</text>
</comment>
<evidence type="ECO:0000313" key="1">
    <source>
        <dbReference type="EMBL" id="TYQ08748.1"/>
    </source>
</evidence>
<dbReference type="InterPro" id="IPR038232">
    <property type="entry name" value="PknH-like_Extracell_sf"/>
</dbReference>
<name>A0A652YYX8_NOCGL</name>
<dbReference type="Gene3D" id="3.40.1000.70">
    <property type="entry name" value="PknH-like extracellular domain"/>
    <property type="match status" value="1"/>
</dbReference>
<proteinExistence type="predicted"/>
<accession>A0A652YYX8</accession>
<reference evidence="1" key="1">
    <citation type="submission" date="2019-07" db="EMBL/GenBank/DDBJ databases">
        <title>Genomic Encyclopedia of Type Strains, Phase IV (KMG-IV): sequencing the most valuable type-strain genomes for metagenomic binning, comparative biology and taxonomic classification.</title>
        <authorList>
            <person name="Goeker M."/>
        </authorList>
    </citation>
    <scope>NUCLEOTIDE SEQUENCE</scope>
    <source>
        <strain evidence="1">DSM 44596</strain>
    </source>
</reference>